<evidence type="ECO:0000313" key="3">
    <source>
        <dbReference type="EMBL" id="RZT66944.1"/>
    </source>
</evidence>
<dbReference type="AlphaFoldDB" id="A0A4Q7U0P5"/>
<comment type="caution">
    <text evidence="3">The sequence shown here is derived from an EMBL/GenBank/DDBJ whole genome shotgun (WGS) entry which is preliminary data.</text>
</comment>
<organism evidence="3 4">
    <name type="scientific">Leucobacter luti</name>
    <dbReference type="NCBI Taxonomy" id="340320"/>
    <lineage>
        <taxon>Bacteria</taxon>
        <taxon>Bacillati</taxon>
        <taxon>Actinomycetota</taxon>
        <taxon>Actinomycetes</taxon>
        <taxon>Micrococcales</taxon>
        <taxon>Microbacteriaceae</taxon>
        <taxon>Leucobacter</taxon>
    </lineage>
</organism>
<dbReference type="GO" id="GO:0016758">
    <property type="term" value="F:hexosyltransferase activity"/>
    <property type="evidence" value="ECO:0007669"/>
    <property type="project" value="UniProtKB-ARBA"/>
</dbReference>
<sequence>MSHVREPRVSVIIPVYNAMPYLTATLRSVLAQDLAEIEVVAVNDGSTDGSGAELDRFAQRDHRLVVVHQPNSGWPGAPRNRGIERARGDYLFFMDADDTMAPHALHDMVRMAEARAADIVIPRLEGTGGRRVQSLFRRHPAGEMSIARAMETLSPQKLFSRALIERAGLRFPEERVRLEDGIFVARAYTRASRILLCGAGPLYFIALRDDGQNISSRAIDPVNYVASCRRIAAILSEGTPDPTAAQRLVLQFFQRKGLRFYAPHRWGRMSLPTRETWVTLHREFLRDFAPPAGDARIAHPTDRRKLALIRAGDVVGLTALIAAEPECAHAARVVEARGTERGTELTLAAVPSVARGRLVRGIPGPARQRAVRRLDRVARAFGGSRAARGLNRRVAAGLTSGAPRVWLILGCRRRDRTVALAGRLVGYDPDAGALSYAFVLSPELLRGFGNDRVDLWTVAGTADGASGARVRLSASERLDAAGAAEHLYATAHGNASLRAAG</sequence>
<evidence type="ECO:0000259" key="1">
    <source>
        <dbReference type="Pfam" id="PF00535"/>
    </source>
</evidence>
<dbReference type="Proteomes" id="UP000291832">
    <property type="component" value="Unassembled WGS sequence"/>
</dbReference>
<dbReference type="RefSeq" id="WP_130453272.1">
    <property type="nucleotide sequence ID" value="NZ_QYAG01000001.1"/>
</dbReference>
<accession>A0A4Q7U0P5</accession>
<protein>
    <submittedName>
        <fullName evidence="3">Glycosyl transferase family 2</fullName>
    </submittedName>
</protein>
<name>A0A4Q7U0P5_9MICO</name>
<evidence type="ECO:0000313" key="4">
    <source>
        <dbReference type="Proteomes" id="UP000291832"/>
    </source>
</evidence>
<dbReference type="Pfam" id="PF00535">
    <property type="entry name" value="Glycos_transf_2"/>
    <property type="match status" value="1"/>
</dbReference>
<dbReference type="PANTHER" id="PTHR22916">
    <property type="entry name" value="GLYCOSYLTRANSFERASE"/>
    <property type="match status" value="1"/>
</dbReference>
<dbReference type="PANTHER" id="PTHR22916:SF3">
    <property type="entry name" value="UDP-GLCNAC:BETAGAL BETA-1,3-N-ACETYLGLUCOSAMINYLTRANSFERASE-LIKE PROTEIN 1"/>
    <property type="match status" value="1"/>
</dbReference>
<feature type="domain" description="Glycosyltransferase 2-like" evidence="1">
    <location>
        <begin position="10"/>
        <end position="134"/>
    </location>
</feature>
<dbReference type="InterPro" id="IPR054028">
    <property type="entry name" value="TarS/TarP_linker"/>
</dbReference>
<dbReference type="InterPro" id="IPR029044">
    <property type="entry name" value="Nucleotide-diphossugar_trans"/>
</dbReference>
<proteinExistence type="predicted"/>
<evidence type="ECO:0000259" key="2">
    <source>
        <dbReference type="Pfam" id="PF22181"/>
    </source>
</evidence>
<dbReference type="Pfam" id="PF22181">
    <property type="entry name" value="TarS_linker"/>
    <property type="match status" value="1"/>
</dbReference>
<dbReference type="Gene3D" id="3.90.550.10">
    <property type="entry name" value="Spore Coat Polysaccharide Biosynthesis Protein SpsA, Chain A"/>
    <property type="match status" value="1"/>
</dbReference>
<feature type="domain" description="TarS/TarP linker" evidence="2">
    <location>
        <begin position="221"/>
        <end position="320"/>
    </location>
</feature>
<dbReference type="OrthoDB" id="3171021at2"/>
<gene>
    <name evidence="3" type="ORF">EV139_1071</name>
</gene>
<dbReference type="InterPro" id="IPR001173">
    <property type="entry name" value="Glyco_trans_2-like"/>
</dbReference>
<keyword evidence="4" id="KW-1185">Reference proteome</keyword>
<dbReference type="SUPFAM" id="SSF53448">
    <property type="entry name" value="Nucleotide-diphospho-sugar transferases"/>
    <property type="match status" value="1"/>
</dbReference>
<dbReference type="CDD" id="cd00761">
    <property type="entry name" value="Glyco_tranf_GTA_type"/>
    <property type="match status" value="1"/>
</dbReference>
<keyword evidence="3" id="KW-0808">Transferase</keyword>
<dbReference type="EMBL" id="SHKI01000003">
    <property type="protein sequence ID" value="RZT66944.1"/>
    <property type="molecule type" value="Genomic_DNA"/>
</dbReference>
<reference evidence="3 4" key="1">
    <citation type="journal article" date="2015" name="Stand. Genomic Sci.">
        <title>Genomic Encyclopedia of Bacterial and Archaeal Type Strains, Phase III: the genomes of soil and plant-associated and newly described type strains.</title>
        <authorList>
            <person name="Whitman W.B."/>
            <person name="Woyke T."/>
            <person name="Klenk H.P."/>
            <person name="Zhou Y."/>
            <person name="Lilburn T.G."/>
            <person name="Beck B.J."/>
            <person name="De Vos P."/>
            <person name="Vandamme P."/>
            <person name="Eisen J.A."/>
            <person name="Garrity G."/>
            <person name="Hugenholtz P."/>
            <person name="Kyrpides N.C."/>
        </authorList>
    </citation>
    <scope>NUCLEOTIDE SEQUENCE [LARGE SCALE GENOMIC DNA]</scope>
    <source>
        <strain evidence="3 4">RF6</strain>
    </source>
</reference>